<sequence>MQIRENSQILHVRKAETIDLDTNIDAVQDAIVAGRIDPDEPINGIEDWIWKIAGIDKDLSDRLLKVYFTCIHPSTPVINKTIFLQEYRRIRPQLPFGSLLMSMYLAALKYIAVFQRFGDADSLNNNEPWKIPDNLTEELYDRFFAYQKFRYIPTLSIVQATIIGQIQPFGFDRWTAGWIMSFSSVRKCQDLGYHRFNEKLDISQEEKETRRRIWWYAYVQDCWYSAETGRPLTLFDEDCDEIYPSEDASWDEVMDIMTEADQHLPRFPSLDEELAKKRKSKTVPLYQPFIQMIKLSRILAMILQNLYTPQAKKYCAEHGSDAIVGYLDTELSNWRAALPPLLDISSVDKMNTDSVKHDAFFAMPGLISISYYTLLILLHRPFIRQGTYNDKSKLSSQTSLAICTSAATRIIEIADHMNYRDFSWGYSLYSIITATLIHIFNARSPDKTVSQTAKSKLIRALAVIDKLNLLWPGKDGLENLLRKRILNSRLCAEDLEFAEQLKSQQQVKNALQNTIPEIINKHNHESVSTTNGPDQTLKNHRLPEKKAEEYESTTFTKDYNWLDQFYLPSQPAPNENNYFMPNSVIGNNDMQQHLIDVNDLYSIRQFGFNTTSYNPTFHQTQSMPGFNNVNMQVPLDMTSNAQNVLSFDQGAELPLFNSNMPFPYVPSFGDQSIVFNSDTEAATNRLNLGAIPSGNISIDPLLFQNSECITTNSFWGVPNDMNAEDWYTFLVQNELQ</sequence>
<dbReference type="GO" id="GO:0003677">
    <property type="term" value="F:DNA binding"/>
    <property type="evidence" value="ECO:0007669"/>
    <property type="project" value="UniProtKB-KW"/>
</dbReference>
<evidence type="ECO:0000313" key="9">
    <source>
        <dbReference type="EMBL" id="KAG1314060.1"/>
    </source>
</evidence>
<evidence type="ECO:0000256" key="7">
    <source>
        <dbReference type="SAM" id="MobiDB-lite"/>
    </source>
</evidence>
<gene>
    <name evidence="9" type="ORF">G6F64_001765</name>
</gene>
<dbReference type="GO" id="GO:0008270">
    <property type="term" value="F:zinc ion binding"/>
    <property type="evidence" value="ECO:0007669"/>
    <property type="project" value="InterPro"/>
</dbReference>
<evidence type="ECO:0000256" key="4">
    <source>
        <dbReference type="ARBA" id="ARBA00023125"/>
    </source>
</evidence>
<evidence type="ECO:0000256" key="6">
    <source>
        <dbReference type="ARBA" id="ARBA00023242"/>
    </source>
</evidence>
<organism evidence="9 10">
    <name type="scientific">Rhizopus oryzae</name>
    <name type="common">Mucormycosis agent</name>
    <name type="synonym">Rhizopus arrhizus var. delemar</name>
    <dbReference type="NCBI Taxonomy" id="64495"/>
    <lineage>
        <taxon>Eukaryota</taxon>
        <taxon>Fungi</taxon>
        <taxon>Fungi incertae sedis</taxon>
        <taxon>Mucoromycota</taxon>
        <taxon>Mucoromycotina</taxon>
        <taxon>Mucoromycetes</taxon>
        <taxon>Mucorales</taxon>
        <taxon>Mucorineae</taxon>
        <taxon>Rhizopodaceae</taxon>
        <taxon>Rhizopus</taxon>
    </lineage>
</organism>
<keyword evidence="3" id="KW-0805">Transcription regulation</keyword>
<reference evidence="9" key="1">
    <citation type="journal article" date="2020" name="Microb. Genom.">
        <title>Genetic diversity of clinical and environmental Mucorales isolates obtained from an investigation of mucormycosis cases among solid organ transplant recipients.</title>
        <authorList>
            <person name="Nguyen M.H."/>
            <person name="Kaul D."/>
            <person name="Muto C."/>
            <person name="Cheng S.J."/>
            <person name="Richter R.A."/>
            <person name="Bruno V.M."/>
            <person name="Liu G."/>
            <person name="Beyhan S."/>
            <person name="Sundermann A.J."/>
            <person name="Mounaud S."/>
            <person name="Pasculle A.W."/>
            <person name="Nierman W.C."/>
            <person name="Driscoll E."/>
            <person name="Cumbie R."/>
            <person name="Clancy C.J."/>
            <person name="Dupont C.L."/>
        </authorList>
    </citation>
    <scope>NUCLEOTIDE SEQUENCE</scope>
    <source>
        <strain evidence="9">GL11</strain>
    </source>
</reference>
<keyword evidence="5" id="KW-0804">Transcription</keyword>
<dbReference type="AlphaFoldDB" id="A0A9P6XHM0"/>
<feature type="compositionally biased region" description="Polar residues" evidence="7">
    <location>
        <begin position="526"/>
        <end position="536"/>
    </location>
</feature>
<protein>
    <recommendedName>
        <fullName evidence="8">Xylanolytic transcriptional activator regulatory domain-containing protein</fullName>
    </recommendedName>
</protein>
<name>A0A9P6XHM0_RHIOR</name>
<keyword evidence="2" id="KW-0862">Zinc</keyword>
<keyword evidence="1" id="KW-0479">Metal-binding</keyword>
<keyword evidence="6" id="KW-0539">Nucleus</keyword>
<dbReference type="SMART" id="SM00906">
    <property type="entry name" value="Fungal_trans"/>
    <property type="match status" value="1"/>
</dbReference>
<dbReference type="OrthoDB" id="4456959at2759"/>
<proteinExistence type="predicted"/>
<keyword evidence="4" id="KW-0238">DNA-binding</keyword>
<dbReference type="InterPro" id="IPR007219">
    <property type="entry name" value="XnlR_reg_dom"/>
</dbReference>
<evidence type="ECO:0000259" key="8">
    <source>
        <dbReference type="SMART" id="SM00906"/>
    </source>
</evidence>
<dbReference type="PANTHER" id="PTHR31313">
    <property type="entry name" value="TY1 ENHANCER ACTIVATOR"/>
    <property type="match status" value="1"/>
</dbReference>
<feature type="domain" description="Xylanolytic transcriptional activator regulatory" evidence="8">
    <location>
        <begin position="177"/>
        <end position="250"/>
    </location>
</feature>
<keyword evidence="10" id="KW-1185">Reference proteome</keyword>
<evidence type="ECO:0000256" key="2">
    <source>
        <dbReference type="ARBA" id="ARBA00022833"/>
    </source>
</evidence>
<evidence type="ECO:0000256" key="5">
    <source>
        <dbReference type="ARBA" id="ARBA00023163"/>
    </source>
</evidence>
<dbReference type="Proteomes" id="UP000716291">
    <property type="component" value="Unassembled WGS sequence"/>
</dbReference>
<evidence type="ECO:0000256" key="1">
    <source>
        <dbReference type="ARBA" id="ARBA00022723"/>
    </source>
</evidence>
<dbReference type="GO" id="GO:0006351">
    <property type="term" value="P:DNA-templated transcription"/>
    <property type="evidence" value="ECO:0007669"/>
    <property type="project" value="InterPro"/>
</dbReference>
<evidence type="ECO:0000256" key="3">
    <source>
        <dbReference type="ARBA" id="ARBA00023015"/>
    </source>
</evidence>
<evidence type="ECO:0000313" key="10">
    <source>
        <dbReference type="Proteomes" id="UP000716291"/>
    </source>
</evidence>
<accession>A0A9P6XHM0</accession>
<dbReference type="Pfam" id="PF04082">
    <property type="entry name" value="Fungal_trans"/>
    <property type="match status" value="1"/>
</dbReference>
<dbReference type="InterPro" id="IPR051615">
    <property type="entry name" value="Transcr_Regulatory_Elem"/>
</dbReference>
<dbReference type="CDD" id="cd12148">
    <property type="entry name" value="fungal_TF_MHR"/>
    <property type="match status" value="1"/>
</dbReference>
<dbReference type="EMBL" id="JAANQT010000141">
    <property type="protein sequence ID" value="KAG1314060.1"/>
    <property type="molecule type" value="Genomic_DNA"/>
</dbReference>
<comment type="caution">
    <text evidence="9">The sequence shown here is derived from an EMBL/GenBank/DDBJ whole genome shotgun (WGS) entry which is preliminary data.</text>
</comment>
<feature type="region of interest" description="Disordered" evidence="7">
    <location>
        <begin position="523"/>
        <end position="549"/>
    </location>
</feature>
<dbReference type="PANTHER" id="PTHR31313:SF81">
    <property type="entry name" value="TY1 ENHANCER ACTIVATOR"/>
    <property type="match status" value="1"/>
</dbReference>